<evidence type="ECO:0008006" key="3">
    <source>
        <dbReference type="Google" id="ProtNLM"/>
    </source>
</evidence>
<evidence type="ECO:0000313" key="2">
    <source>
        <dbReference type="Proteomes" id="UP001519293"/>
    </source>
</evidence>
<comment type="caution">
    <text evidence="1">The sequence shown here is derived from an EMBL/GenBank/DDBJ whole genome shotgun (WGS) entry which is preliminary data.</text>
</comment>
<organism evidence="1 2">
    <name type="scientific">Cytobacillus eiseniae</name>
    <dbReference type="NCBI Taxonomy" id="762947"/>
    <lineage>
        <taxon>Bacteria</taxon>
        <taxon>Bacillati</taxon>
        <taxon>Bacillota</taxon>
        <taxon>Bacilli</taxon>
        <taxon>Bacillales</taxon>
        <taxon>Bacillaceae</taxon>
        <taxon>Cytobacillus</taxon>
    </lineage>
</organism>
<dbReference type="Proteomes" id="UP001519293">
    <property type="component" value="Unassembled WGS sequence"/>
</dbReference>
<keyword evidence="2" id="KW-1185">Reference proteome</keyword>
<proteinExistence type="predicted"/>
<dbReference type="PIRSF" id="PIRSF031551">
    <property type="entry name" value="DUF1706"/>
    <property type="match status" value="1"/>
</dbReference>
<dbReference type="Pfam" id="PF08020">
    <property type="entry name" value="DUF1706"/>
    <property type="match status" value="1"/>
</dbReference>
<gene>
    <name evidence="1" type="ORF">J2Z40_002688</name>
</gene>
<sequence>MEYIKQQLLVTSAQKSFDELLTLVERIPPKKRNLSIETIERDKNFRDVFMHLYEWHAMLERWYQEGMDGDTPAMPAPGYKWRTLNQLNSQIWQQYQDVKLIHAIKKCKLSHHRIMRLIEQHNDEEIFTKKYYKWTKTSNLYSYFAANTVDHYNWAIKKCEKIAEALEEIECC</sequence>
<dbReference type="RefSeq" id="WP_066398703.1">
    <property type="nucleotide sequence ID" value="NZ_JAGIKZ010000015.1"/>
</dbReference>
<dbReference type="EMBL" id="JAGIKZ010000015">
    <property type="protein sequence ID" value="MBP2242115.1"/>
    <property type="molecule type" value="Genomic_DNA"/>
</dbReference>
<protein>
    <recommendedName>
        <fullName evidence="3">ClbS/DfsB family four-helix bundle protein</fullName>
    </recommendedName>
</protein>
<dbReference type="PANTHER" id="PTHR40658:SF4">
    <property type="entry name" value="HYPOTHETICAL CYTOSOLIC PROTEIN"/>
    <property type="match status" value="1"/>
</dbReference>
<dbReference type="Gene3D" id="1.20.120.450">
    <property type="entry name" value="dinb family like domain"/>
    <property type="match status" value="1"/>
</dbReference>
<dbReference type="PANTHER" id="PTHR40658">
    <property type="match status" value="1"/>
</dbReference>
<dbReference type="InterPro" id="IPR034660">
    <property type="entry name" value="DinB/YfiT-like"/>
</dbReference>
<evidence type="ECO:0000313" key="1">
    <source>
        <dbReference type="EMBL" id="MBP2242115.1"/>
    </source>
</evidence>
<name>A0ABS4RIE0_9BACI</name>
<dbReference type="InterPro" id="IPR012550">
    <property type="entry name" value="DUF1706"/>
</dbReference>
<accession>A0ABS4RIE0</accession>
<reference evidence="1 2" key="1">
    <citation type="submission" date="2021-03" db="EMBL/GenBank/DDBJ databases">
        <title>Genomic Encyclopedia of Type Strains, Phase IV (KMG-IV): sequencing the most valuable type-strain genomes for metagenomic binning, comparative biology and taxonomic classification.</title>
        <authorList>
            <person name="Goeker M."/>
        </authorList>
    </citation>
    <scope>NUCLEOTIDE SEQUENCE [LARGE SCALE GENOMIC DNA]</scope>
    <source>
        <strain evidence="1 2">DSM 26675</strain>
    </source>
</reference>